<evidence type="ECO:0000313" key="1">
    <source>
        <dbReference type="EMBL" id="SFN64278.1"/>
    </source>
</evidence>
<sequence length="212" mass="24119">MTVFFMLCFTKPESIVRLLRAGMITLLTVLVSPMATAQAEGGIQITSIKLEAADDGYQFDADFEITLNHKLEYALEKGIVLYFVTELNLMNSRWYWLDERIAHSRVREGLSYYALTRQYRLSRGALSQNFGTLKEALQALSRVRNRPIIASSEVKQNTEYTVELRMRLDIAALPKPFQVETLGGSKEWDLSSGILRWNTILPPQRHSGSNTP</sequence>
<keyword evidence="2" id="KW-1185">Reference proteome</keyword>
<reference evidence="2" key="1">
    <citation type="submission" date="2016-10" db="EMBL/GenBank/DDBJ databases">
        <authorList>
            <person name="Varghese N."/>
        </authorList>
    </citation>
    <scope>NUCLEOTIDE SEQUENCE [LARGE SCALE GENOMIC DNA]</scope>
    <source>
        <strain evidence="2">Nsp8</strain>
    </source>
</reference>
<evidence type="ECO:0008006" key="3">
    <source>
        <dbReference type="Google" id="ProtNLM"/>
    </source>
</evidence>
<dbReference type="Pfam" id="PF14334">
    <property type="entry name" value="DUF4390"/>
    <property type="match status" value="1"/>
</dbReference>
<accession>A0A1I5APB6</accession>
<organism evidence="1 2">
    <name type="scientific">Nitrosospira briensis</name>
    <dbReference type="NCBI Taxonomy" id="35799"/>
    <lineage>
        <taxon>Bacteria</taxon>
        <taxon>Pseudomonadati</taxon>
        <taxon>Pseudomonadota</taxon>
        <taxon>Betaproteobacteria</taxon>
        <taxon>Nitrosomonadales</taxon>
        <taxon>Nitrosomonadaceae</taxon>
        <taxon>Nitrosospira</taxon>
    </lineage>
</organism>
<gene>
    <name evidence="1" type="ORF">SAMN05216386_1477</name>
</gene>
<proteinExistence type="predicted"/>
<evidence type="ECO:0000313" key="2">
    <source>
        <dbReference type="Proteomes" id="UP000183107"/>
    </source>
</evidence>
<name>A0A1I5APB6_9PROT</name>
<protein>
    <recommendedName>
        <fullName evidence="3">DUF4390 domain-containing protein</fullName>
    </recommendedName>
</protein>
<dbReference type="Proteomes" id="UP000183107">
    <property type="component" value="Unassembled WGS sequence"/>
</dbReference>
<dbReference type="AlphaFoldDB" id="A0A1I5APB6"/>
<dbReference type="InterPro" id="IPR025500">
    <property type="entry name" value="DUF4390"/>
</dbReference>
<dbReference type="EMBL" id="FOVJ01000002">
    <property type="protein sequence ID" value="SFN64278.1"/>
    <property type="molecule type" value="Genomic_DNA"/>
</dbReference>
<dbReference type="STRING" id="1266925.GCA_000619905_01308"/>